<evidence type="ECO:0000259" key="1">
    <source>
        <dbReference type="PROSITE" id="PS50805"/>
    </source>
</evidence>
<proteinExistence type="predicted"/>
<dbReference type="PROSITE" id="PS50805">
    <property type="entry name" value="KRAB"/>
    <property type="match status" value="1"/>
</dbReference>
<dbReference type="Pfam" id="PF01352">
    <property type="entry name" value="KRAB"/>
    <property type="match status" value="1"/>
</dbReference>
<comment type="caution">
    <text evidence="2">The sequence shown here is derived from an EMBL/GenBank/DDBJ whole genome shotgun (WGS) entry which is preliminary data.</text>
</comment>
<dbReference type="SMART" id="SM00349">
    <property type="entry name" value="KRAB"/>
    <property type="match status" value="1"/>
</dbReference>
<dbReference type="PANTHER" id="PTHR23232:SF131">
    <property type="entry name" value="KRAB DOMAIN-CONTAINING PROTEIN"/>
    <property type="match status" value="1"/>
</dbReference>
<dbReference type="InterPro" id="IPR001909">
    <property type="entry name" value="KRAB"/>
</dbReference>
<reference evidence="2 3" key="1">
    <citation type="journal article" date="2020" name="Nature">
        <title>Six reference-quality genomes reveal evolution of bat adaptations.</title>
        <authorList>
            <person name="Jebb D."/>
            <person name="Huang Z."/>
            <person name="Pippel M."/>
            <person name="Hughes G.M."/>
            <person name="Lavrichenko K."/>
            <person name="Devanna P."/>
            <person name="Winkler S."/>
            <person name="Jermiin L.S."/>
            <person name="Skirmuntt E.C."/>
            <person name="Katzourakis A."/>
            <person name="Burkitt-Gray L."/>
            <person name="Ray D.A."/>
            <person name="Sullivan K.A.M."/>
            <person name="Roscito J.G."/>
            <person name="Kirilenko B.M."/>
            <person name="Davalos L.M."/>
            <person name="Corthals A.P."/>
            <person name="Power M.L."/>
            <person name="Jones G."/>
            <person name="Ransome R.D."/>
            <person name="Dechmann D.K.N."/>
            <person name="Locatelli A.G."/>
            <person name="Puechmaille S.J."/>
            <person name="Fedrigo O."/>
            <person name="Jarvis E.D."/>
            <person name="Hiller M."/>
            <person name="Vernes S.C."/>
            <person name="Myers E.W."/>
            <person name="Teeling E.C."/>
        </authorList>
    </citation>
    <scope>NUCLEOTIDE SEQUENCE [LARGE SCALE GENOMIC DNA]</scope>
    <source>
        <strain evidence="2">MMolMol1</strain>
        <tissue evidence="2">Muscle</tissue>
    </source>
</reference>
<dbReference type="Gene3D" id="6.10.140.140">
    <property type="match status" value="1"/>
</dbReference>
<name>A0A7J8JA01_MOLMO</name>
<evidence type="ECO:0000313" key="3">
    <source>
        <dbReference type="Proteomes" id="UP000550707"/>
    </source>
</evidence>
<dbReference type="CDD" id="cd07765">
    <property type="entry name" value="KRAB_A-box"/>
    <property type="match status" value="1"/>
</dbReference>
<sequence length="144" mass="16461">MPANQNSPQWTSALAAEEHGRLYEVSVSFEDVTVNFSRDEWQHLDSAQRRLYRDVTLENYSHLLSVGYQVPKPEVIFKLEQGAGPWTLEGETPHQSCSDEDIGQAQQQRISGEVSFHCEKFGQSIEDSLCSILEELWQDTDQLM</sequence>
<dbReference type="Proteomes" id="UP000550707">
    <property type="component" value="Unassembled WGS sequence"/>
</dbReference>
<accession>A0A7J8JA01</accession>
<dbReference type="InterPro" id="IPR036051">
    <property type="entry name" value="KRAB_dom_sf"/>
</dbReference>
<dbReference type="AlphaFoldDB" id="A0A7J8JA01"/>
<organism evidence="2 3">
    <name type="scientific">Molossus molossus</name>
    <name type="common">Pallas' mastiff bat</name>
    <name type="synonym">Vespertilio molossus</name>
    <dbReference type="NCBI Taxonomy" id="27622"/>
    <lineage>
        <taxon>Eukaryota</taxon>
        <taxon>Metazoa</taxon>
        <taxon>Chordata</taxon>
        <taxon>Craniata</taxon>
        <taxon>Vertebrata</taxon>
        <taxon>Euteleostomi</taxon>
        <taxon>Mammalia</taxon>
        <taxon>Eutheria</taxon>
        <taxon>Laurasiatheria</taxon>
        <taxon>Chiroptera</taxon>
        <taxon>Yangochiroptera</taxon>
        <taxon>Molossidae</taxon>
        <taxon>Molossus</taxon>
    </lineage>
</organism>
<dbReference type="GO" id="GO:0006355">
    <property type="term" value="P:regulation of DNA-templated transcription"/>
    <property type="evidence" value="ECO:0007669"/>
    <property type="project" value="InterPro"/>
</dbReference>
<keyword evidence="3" id="KW-1185">Reference proteome</keyword>
<protein>
    <submittedName>
        <fullName evidence="2">Zinc finger protein 41</fullName>
    </submittedName>
</protein>
<gene>
    <name evidence="2" type="ORF">HJG59_020032</name>
</gene>
<dbReference type="InterPro" id="IPR050169">
    <property type="entry name" value="Krueppel_C2H2_ZnF"/>
</dbReference>
<dbReference type="EMBL" id="JACASF010000002">
    <property type="protein sequence ID" value="KAF6493280.1"/>
    <property type="molecule type" value="Genomic_DNA"/>
</dbReference>
<feature type="domain" description="KRAB" evidence="1">
    <location>
        <begin position="27"/>
        <end position="98"/>
    </location>
</feature>
<dbReference type="PANTHER" id="PTHR23232">
    <property type="entry name" value="KRAB DOMAIN C2H2 ZINC FINGER"/>
    <property type="match status" value="1"/>
</dbReference>
<dbReference type="SUPFAM" id="SSF109640">
    <property type="entry name" value="KRAB domain (Kruppel-associated box)"/>
    <property type="match status" value="1"/>
</dbReference>
<evidence type="ECO:0000313" key="2">
    <source>
        <dbReference type="EMBL" id="KAF6493280.1"/>
    </source>
</evidence>